<dbReference type="GeneTree" id="ENSGT00390000002381"/>
<proteinExistence type="predicted"/>
<keyword evidence="4 8" id="KW-1133">Transmembrane helix</keyword>
<dbReference type="Proteomes" id="UP000265000">
    <property type="component" value="Unplaced"/>
</dbReference>
<keyword evidence="10" id="KW-1185">Reference proteome</keyword>
<keyword evidence="5 8" id="KW-0472">Membrane</keyword>
<dbReference type="STRING" id="8078.ENSFHEP00000015247"/>
<dbReference type="GO" id="GO:0042147">
    <property type="term" value="P:retrograde transport, endosome to Golgi"/>
    <property type="evidence" value="ECO:0007669"/>
    <property type="project" value="TreeGrafter"/>
</dbReference>
<dbReference type="Pfam" id="PF04193">
    <property type="entry name" value="PQ-loop"/>
    <property type="match status" value="1"/>
</dbReference>
<dbReference type="PANTHER" id="PTHR14856">
    <property type="entry name" value="PQ-LOOP REPEAT-CONTAINING PROTEIN 1-LIKE PROTEIN"/>
    <property type="match status" value="1"/>
</dbReference>
<keyword evidence="2 8" id="KW-0812">Transmembrane</keyword>
<reference evidence="9" key="2">
    <citation type="submission" date="2025-09" db="UniProtKB">
        <authorList>
            <consortium name="Ensembl"/>
        </authorList>
    </citation>
    <scope>IDENTIFICATION</scope>
</reference>
<dbReference type="AlphaFoldDB" id="A0A3Q2PQX3"/>
<feature type="transmembrane region" description="Helical" evidence="8">
    <location>
        <begin position="12"/>
        <end position="34"/>
    </location>
</feature>
<evidence type="ECO:0000256" key="8">
    <source>
        <dbReference type="SAM" id="Phobius"/>
    </source>
</evidence>
<reference evidence="9" key="1">
    <citation type="submission" date="2025-08" db="UniProtKB">
        <authorList>
            <consortium name="Ensembl"/>
        </authorList>
    </citation>
    <scope>IDENTIFICATION</scope>
</reference>
<feature type="transmembrane region" description="Helical" evidence="8">
    <location>
        <begin position="46"/>
        <end position="67"/>
    </location>
</feature>
<accession>A0A3Q2PQX3</accession>
<feature type="transmembrane region" description="Helical" evidence="8">
    <location>
        <begin position="79"/>
        <end position="100"/>
    </location>
</feature>
<dbReference type="InterPro" id="IPR052241">
    <property type="entry name" value="SLC66/Scramblase_ANY1"/>
</dbReference>
<evidence type="ECO:0000256" key="7">
    <source>
        <dbReference type="ARBA" id="ARBA00043159"/>
    </source>
</evidence>
<dbReference type="GO" id="GO:0016020">
    <property type="term" value="C:membrane"/>
    <property type="evidence" value="ECO:0007669"/>
    <property type="project" value="UniProtKB-SubCell"/>
</dbReference>
<dbReference type="InterPro" id="IPR006603">
    <property type="entry name" value="PQ-loop_rpt"/>
</dbReference>
<evidence type="ECO:0000313" key="10">
    <source>
        <dbReference type="Proteomes" id="UP000265000"/>
    </source>
</evidence>
<name>A0A3Q2PQX3_FUNHE</name>
<evidence type="ECO:0000313" key="9">
    <source>
        <dbReference type="Ensembl" id="ENSFHEP00000015247.1"/>
    </source>
</evidence>
<evidence type="ECO:0000256" key="6">
    <source>
        <dbReference type="ARBA" id="ARBA00040648"/>
    </source>
</evidence>
<dbReference type="FunFam" id="1.20.1280.290:FF:000008">
    <property type="entry name" value="PQ-loop repeat-containing protein 1"/>
    <property type="match status" value="1"/>
</dbReference>
<dbReference type="Ensembl" id="ENSFHET00000023409.1">
    <property type="protein sequence ID" value="ENSFHEP00000015247.1"/>
    <property type="gene ID" value="ENSFHEG00000016851.1"/>
</dbReference>
<dbReference type="PANTHER" id="PTHR14856:SF10">
    <property type="entry name" value="SOLUTE CARRIER FAMILY 66 MEMBER 2"/>
    <property type="match status" value="1"/>
</dbReference>
<dbReference type="GO" id="GO:0005768">
    <property type="term" value="C:endosome"/>
    <property type="evidence" value="ECO:0007669"/>
    <property type="project" value="TreeGrafter"/>
</dbReference>
<evidence type="ECO:0000256" key="1">
    <source>
        <dbReference type="ARBA" id="ARBA00004141"/>
    </source>
</evidence>
<organism evidence="9 10">
    <name type="scientific">Fundulus heteroclitus</name>
    <name type="common">Killifish</name>
    <name type="synonym">Mummichog</name>
    <dbReference type="NCBI Taxonomy" id="8078"/>
    <lineage>
        <taxon>Eukaryota</taxon>
        <taxon>Metazoa</taxon>
        <taxon>Chordata</taxon>
        <taxon>Craniata</taxon>
        <taxon>Vertebrata</taxon>
        <taxon>Euteleostomi</taxon>
        <taxon>Actinopterygii</taxon>
        <taxon>Neopterygii</taxon>
        <taxon>Teleostei</taxon>
        <taxon>Neoteleostei</taxon>
        <taxon>Acanthomorphata</taxon>
        <taxon>Ovalentaria</taxon>
        <taxon>Atherinomorphae</taxon>
        <taxon>Cyprinodontiformes</taxon>
        <taxon>Fundulidae</taxon>
        <taxon>Fundulus</taxon>
    </lineage>
</organism>
<dbReference type="GO" id="GO:0045332">
    <property type="term" value="P:phospholipid translocation"/>
    <property type="evidence" value="ECO:0007669"/>
    <property type="project" value="TreeGrafter"/>
</dbReference>
<dbReference type="GO" id="GO:0005802">
    <property type="term" value="C:trans-Golgi network"/>
    <property type="evidence" value="ECO:0007669"/>
    <property type="project" value="TreeGrafter"/>
</dbReference>
<comment type="subcellular location">
    <subcellularLocation>
        <location evidence="1">Membrane</location>
        <topology evidence="1">Multi-pass membrane protein</topology>
    </subcellularLocation>
</comment>
<evidence type="ECO:0000256" key="4">
    <source>
        <dbReference type="ARBA" id="ARBA00022989"/>
    </source>
</evidence>
<dbReference type="GO" id="GO:0005829">
    <property type="term" value="C:cytosol"/>
    <property type="evidence" value="ECO:0007669"/>
    <property type="project" value="GOC"/>
</dbReference>
<dbReference type="Gene3D" id="1.20.1280.290">
    <property type="match status" value="1"/>
</dbReference>
<evidence type="ECO:0000256" key="3">
    <source>
        <dbReference type="ARBA" id="ARBA00022737"/>
    </source>
</evidence>
<protein>
    <recommendedName>
        <fullName evidence="6">Solute carrier family 66 member 2</fullName>
    </recommendedName>
    <alternativeName>
        <fullName evidence="7">PQ-loop repeat-containing protein 1</fullName>
    </alternativeName>
</protein>
<keyword evidence="3" id="KW-0677">Repeat</keyword>
<evidence type="ECO:0000256" key="2">
    <source>
        <dbReference type="ARBA" id="ARBA00022692"/>
    </source>
</evidence>
<evidence type="ECO:0000256" key="5">
    <source>
        <dbReference type="ARBA" id="ARBA00023136"/>
    </source>
</evidence>
<sequence>MEDEVFEHIVSVFSTLVSWIAAGAIMFGGVVPYIPQYRDIRRTQNAEGFSAYVCLVLLVANILRILFRFGRYYEMPLLWQSIIMIATMFVMLDLCTNVRMATELNTKRRSFIGQRHLDNSNTECLSVSE</sequence>